<dbReference type="InterPro" id="IPR008250">
    <property type="entry name" value="ATPase_P-typ_transduc_dom_A_sf"/>
</dbReference>
<proteinExistence type="predicted"/>
<gene>
    <name evidence="4" type="ORF">SMRZ_LOCUS20680</name>
</gene>
<dbReference type="EMBL" id="UZAI01018410">
    <property type="protein sequence ID" value="VDP36755.1"/>
    <property type="molecule type" value="Genomic_DNA"/>
</dbReference>
<dbReference type="Gene3D" id="2.70.150.10">
    <property type="entry name" value="Calcium-transporting ATPase, cytoplasmic transduction domain A"/>
    <property type="match status" value="1"/>
</dbReference>
<dbReference type="AlphaFoldDB" id="A0A3P8DXM8"/>
<dbReference type="Proteomes" id="UP000277204">
    <property type="component" value="Unassembled WGS sequence"/>
</dbReference>
<dbReference type="InterPro" id="IPR047335">
    <property type="entry name" value="RUFY1-3"/>
</dbReference>
<evidence type="ECO:0000256" key="1">
    <source>
        <dbReference type="ARBA" id="ARBA00023054"/>
    </source>
</evidence>
<dbReference type="PANTHER" id="PTHR45956:SF6">
    <property type="entry name" value="RUN DOMAIN-CONTAINING PROTEIN"/>
    <property type="match status" value="1"/>
</dbReference>
<dbReference type="PANTHER" id="PTHR45956">
    <property type="entry name" value="RUN AND FYVE DOMAIN-CONTAINING PROTEIN 2-LIKE PROTEIN"/>
    <property type="match status" value="1"/>
</dbReference>
<feature type="coiled-coil region" evidence="2">
    <location>
        <begin position="279"/>
        <end position="313"/>
    </location>
</feature>
<keyword evidence="5" id="KW-1185">Reference proteome</keyword>
<dbReference type="InterPro" id="IPR059000">
    <property type="entry name" value="ATPase_P-type_domA"/>
</dbReference>
<sequence>MEGSPKGCETDTIPVTQNFSTFATFYHSGALLLNNEGVVVTGLLATLKSIDFCFILKDNLSYMDKPANKKRLEKLYSKVNLCRPVDLSSSIDQKNFLEDLCNVLKKRIDRENTVNQRLNNEITHLSKQMESMKLENRSLYITVAQLKKDQVGLNNMHSENMEAVSRINQLESELKHCQKTNAENAELVESIRSHLDESNKRCNQLARYLSDSQSSLEHKETIIKQLEAKCKGMTNMIEQMNERLSSAAYNLWHLTDNNYIMGLNCLHERVYIEEIFVKYDMGVNEINRLNIEVEELDQQLKVWRKRCEEQEYSLSEMAAVVNSSKLEAESLRESHSAFSDAQWANDSENPNCFLCQSPFNVSRRRVCCFCVNLPFVFSQCLPNIITHLWDNKPQMDSNKVQHDDKFIVPIYWDKRLCHEVLNAQALTTDRIETRRSLYGINKIDISLTPIIKLVLNGVYELRKCRWKLAVICKLLFRDSDEAYSIKRSGYKKVVNSFVKNERALKRTVCVSSKVGVCRRYDGKDDFMLVDSTELVPGDLIAIPSSGCLMQCDAVLLTGNCIVNESSLTGRSKKLP</sequence>
<feature type="domain" description="P-type ATPase A" evidence="3">
    <location>
        <begin position="525"/>
        <end position="572"/>
    </location>
</feature>
<dbReference type="Pfam" id="PF00122">
    <property type="entry name" value="E1-E2_ATPase"/>
    <property type="match status" value="1"/>
</dbReference>
<keyword evidence="1 2" id="KW-0175">Coiled coil</keyword>
<accession>A0A3P8DXM8</accession>
<evidence type="ECO:0000313" key="5">
    <source>
        <dbReference type="Proteomes" id="UP000277204"/>
    </source>
</evidence>
<dbReference type="SUPFAM" id="SSF81653">
    <property type="entry name" value="Calcium ATPase, transduction domain A"/>
    <property type="match status" value="1"/>
</dbReference>
<feature type="coiled-coil region" evidence="2">
    <location>
        <begin position="101"/>
        <end position="180"/>
    </location>
</feature>
<feature type="coiled-coil region" evidence="2">
    <location>
        <begin position="209"/>
        <end position="243"/>
    </location>
</feature>
<organism evidence="4 5">
    <name type="scientific">Schistosoma margrebowiei</name>
    <dbReference type="NCBI Taxonomy" id="48269"/>
    <lineage>
        <taxon>Eukaryota</taxon>
        <taxon>Metazoa</taxon>
        <taxon>Spiralia</taxon>
        <taxon>Lophotrochozoa</taxon>
        <taxon>Platyhelminthes</taxon>
        <taxon>Trematoda</taxon>
        <taxon>Digenea</taxon>
        <taxon>Strigeidida</taxon>
        <taxon>Schistosomatoidea</taxon>
        <taxon>Schistosomatidae</taxon>
        <taxon>Schistosoma</taxon>
    </lineage>
</organism>
<name>A0A3P8DXM8_9TREM</name>
<reference evidence="4 5" key="1">
    <citation type="submission" date="2018-11" db="EMBL/GenBank/DDBJ databases">
        <authorList>
            <consortium name="Pathogen Informatics"/>
        </authorList>
    </citation>
    <scope>NUCLEOTIDE SEQUENCE [LARGE SCALE GENOMIC DNA]</scope>
    <source>
        <strain evidence="4 5">Zambia</strain>
    </source>
</reference>
<protein>
    <recommendedName>
        <fullName evidence="3">P-type ATPase A domain-containing protein</fullName>
    </recommendedName>
</protein>
<evidence type="ECO:0000256" key="2">
    <source>
        <dbReference type="SAM" id="Coils"/>
    </source>
</evidence>
<evidence type="ECO:0000313" key="4">
    <source>
        <dbReference type="EMBL" id="VDP36755.1"/>
    </source>
</evidence>
<evidence type="ECO:0000259" key="3">
    <source>
        <dbReference type="Pfam" id="PF00122"/>
    </source>
</evidence>